<dbReference type="AlphaFoldDB" id="A0A0E3WSU2"/>
<protein>
    <recommendedName>
        <fullName evidence="4">Zinc-ribbon domain-containing protein</fullName>
    </recommendedName>
</protein>
<proteinExistence type="predicted"/>
<dbReference type="SUPFAM" id="SSF54001">
    <property type="entry name" value="Cysteine proteinases"/>
    <property type="match status" value="1"/>
</dbReference>
<dbReference type="HOGENOM" id="CLU_072491_0_0_2"/>
<accession>A0A0E3WSU2</accession>
<feature type="transmembrane region" description="Helical" evidence="1">
    <location>
        <begin position="70"/>
        <end position="91"/>
    </location>
</feature>
<dbReference type="InterPro" id="IPR038765">
    <property type="entry name" value="Papain-like_cys_pep_sf"/>
</dbReference>
<evidence type="ECO:0000313" key="2">
    <source>
        <dbReference type="EMBL" id="AKB75405.1"/>
    </source>
</evidence>
<keyword evidence="1" id="KW-0472">Membrane</keyword>
<keyword evidence="1" id="KW-1133">Transmembrane helix</keyword>
<dbReference type="OrthoDB" id="137154at2157"/>
<dbReference type="RefSeq" id="WP_048126888.1">
    <property type="nucleotide sequence ID" value="NZ_CP009515.1"/>
</dbReference>
<dbReference type="Proteomes" id="UP000033072">
    <property type="component" value="Chromosome"/>
</dbReference>
<dbReference type="KEGG" id="mls:MSLAZ_2144"/>
<dbReference type="PATRIC" id="fig|1434111.4.peg.2846"/>
<keyword evidence="1" id="KW-0812">Transmembrane</keyword>
<evidence type="ECO:0000256" key="1">
    <source>
        <dbReference type="SAM" id="Phobius"/>
    </source>
</evidence>
<keyword evidence="3" id="KW-1185">Reference proteome</keyword>
<organism evidence="2 3">
    <name type="scientific">Methanosarcina lacustris Z-7289</name>
    <dbReference type="NCBI Taxonomy" id="1434111"/>
    <lineage>
        <taxon>Archaea</taxon>
        <taxon>Methanobacteriati</taxon>
        <taxon>Methanobacteriota</taxon>
        <taxon>Stenosarchaea group</taxon>
        <taxon>Methanomicrobia</taxon>
        <taxon>Methanosarcinales</taxon>
        <taxon>Methanosarcinaceae</taxon>
        <taxon>Methanosarcina</taxon>
    </lineage>
</organism>
<dbReference type="EMBL" id="CP009515">
    <property type="protein sequence ID" value="AKB75405.1"/>
    <property type="molecule type" value="Genomic_DNA"/>
</dbReference>
<evidence type="ECO:0000313" key="3">
    <source>
        <dbReference type="Proteomes" id="UP000033072"/>
    </source>
</evidence>
<name>A0A0E3WSU2_9EURY</name>
<dbReference type="GeneID" id="24806948"/>
<evidence type="ECO:0008006" key="4">
    <source>
        <dbReference type="Google" id="ProtNLM"/>
    </source>
</evidence>
<sequence length="331" mass="37075">MYCNKCGLKVDPEDFFCSGCGNIIKNKPDIESSENEMKNFESEISTFRKLNFNKTVFLSFNNHKIPIHRCVFKGVWIVALICILGTLLTAYSPFASGSNESPDANSPISQDRIQTDKNIQLCEQIATEYSSSHTYSTDDVYDCDNMAQDVWNMLKAKGINARIAAGNLESAGESRIANGKTVHKSPDSGNLGEIEVPGYTYNMSNSSTIDSFNHAWVLAEVSPGSWLAIECTGGYIVYSNENEKYYQGLTFSNPKNYRSFLSLYRGWKIKALDYEAEMSYYNELIKPYNKASPSDQIAMKSGIEVAQRTLSEKEKAFLKTDSELNALLKYG</sequence>
<gene>
    <name evidence="2" type="ORF">MSLAZ_2144</name>
</gene>
<reference evidence="2 3" key="1">
    <citation type="submission" date="2014-07" db="EMBL/GenBank/DDBJ databases">
        <title>Methanogenic archaea and the global carbon cycle.</title>
        <authorList>
            <person name="Henriksen J.R."/>
            <person name="Luke J."/>
            <person name="Reinhart S."/>
            <person name="Benedict M.N."/>
            <person name="Youngblut N.D."/>
            <person name="Metcalf M.E."/>
            <person name="Whitaker R.J."/>
            <person name="Metcalf W.W."/>
        </authorList>
    </citation>
    <scope>NUCLEOTIDE SEQUENCE [LARGE SCALE GENOMIC DNA]</scope>
    <source>
        <strain evidence="2 3">Z-7289</strain>
    </source>
</reference>